<dbReference type="CDD" id="cd06170">
    <property type="entry name" value="LuxR_C_like"/>
    <property type="match status" value="1"/>
</dbReference>
<dbReference type="InterPro" id="IPR036388">
    <property type="entry name" value="WH-like_DNA-bd_sf"/>
</dbReference>
<dbReference type="PRINTS" id="PR00038">
    <property type="entry name" value="HTHLUXR"/>
</dbReference>
<dbReference type="CDD" id="cd00077">
    <property type="entry name" value="HDc"/>
    <property type="match status" value="1"/>
</dbReference>
<dbReference type="InterPro" id="IPR037522">
    <property type="entry name" value="HD_GYP_dom"/>
</dbReference>
<dbReference type="EMBL" id="JADKPO010000015">
    <property type="protein sequence ID" value="MBF4768639.1"/>
    <property type="molecule type" value="Genomic_DNA"/>
</dbReference>
<dbReference type="PANTHER" id="PTHR45228">
    <property type="entry name" value="CYCLIC DI-GMP PHOSPHODIESTERASE TM_0186-RELATED"/>
    <property type="match status" value="1"/>
</dbReference>
<dbReference type="SMART" id="SM00421">
    <property type="entry name" value="HTH_LUXR"/>
    <property type="match status" value="1"/>
</dbReference>
<accession>A0A930VJC7</accession>
<gene>
    <name evidence="3" type="ORF">ISU10_12785</name>
</gene>
<dbReference type="Proteomes" id="UP000660668">
    <property type="component" value="Unassembled WGS sequence"/>
</dbReference>
<dbReference type="Gene3D" id="1.10.3210.10">
    <property type="entry name" value="Hypothetical protein af1432"/>
    <property type="match status" value="2"/>
</dbReference>
<evidence type="ECO:0000313" key="4">
    <source>
        <dbReference type="Proteomes" id="UP000660668"/>
    </source>
</evidence>
<evidence type="ECO:0000259" key="1">
    <source>
        <dbReference type="PROSITE" id="PS50043"/>
    </source>
</evidence>
<feature type="domain" description="HD-GYP" evidence="2">
    <location>
        <begin position="251"/>
        <end position="447"/>
    </location>
</feature>
<feature type="domain" description="HTH luxR-type" evidence="1">
    <location>
        <begin position="443"/>
        <end position="508"/>
    </location>
</feature>
<dbReference type="GO" id="GO:0006355">
    <property type="term" value="P:regulation of DNA-templated transcription"/>
    <property type="evidence" value="ECO:0007669"/>
    <property type="project" value="InterPro"/>
</dbReference>
<dbReference type="SUPFAM" id="SSF46894">
    <property type="entry name" value="C-terminal effector domain of the bipartite response regulators"/>
    <property type="match status" value="1"/>
</dbReference>
<dbReference type="InterPro" id="IPR000792">
    <property type="entry name" value="Tscrpt_reg_LuxR_C"/>
</dbReference>
<reference evidence="3" key="1">
    <citation type="submission" date="2020-11" db="EMBL/GenBank/DDBJ databases">
        <title>Nocardioides cynanchi sp. nov., isolated from soil of rhizosphere of Cynanchum wilfordii.</title>
        <authorList>
            <person name="Lee J.-S."/>
            <person name="Suh M.K."/>
            <person name="Kim J.-S."/>
        </authorList>
    </citation>
    <scope>NUCLEOTIDE SEQUENCE</scope>
    <source>
        <strain evidence="3">KCTC 19276</strain>
    </source>
</reference>
<dbReference type="PROSITE" id="PS51832">
    <property type="entry name" value="HD_GYP"/>
    <property type="match status" value="1"/>
</dbReference>
<sequence>MDASPVRLAHVLDSLALAIELGLGVPAQTVQRTAVIAARLARAAGHDDEDVVAAFYTAILCYVGCTTTSHDVSQAVDELGLGDLLVVTDDEFLPEMERMLAATMPPADAGAAARTMAAWFSRPEMGQHHRNHCEAAELMAKRLELGPRVVGGLTHAYERWDGMSTQQLAAGEGISLPMRVVHVAWQVGQESITRGPAEIAQRLRLRAGRSLDPTLARLVADDIGHFLAGLDEGDLGQQLLDAEPGDPILLSGGEVDRALTCIADFGDLKSPHMIGHSRRVADVAQRAARAASMSPADVDLVCRAALVHDVGRVGVQSSLLAKPGPLSRAEHERIRLHSYFTERIFAASPVLAPVGALGAAHHERLDGSGYHRGLQSSGLSAAARLLAAANTWCSLTETRPHRQAMTESEACNALGAQVREGLLDRNAADAVTTSVGQRGTWTRRAAAITLTEREIDVLRLVAREHTNPSIAEALGISPKTVERHVTHIYQKIGVSSRAGAAIHALESGLM</sequence>
<keyword evidence="4" id="KW-1185">Reference proteome</keyword>
<evidence type="ECO:0000259" key="2">
    <source>
        <dbReference type="PROSITE" id="PS51832"/>
    </source>
</evidence>
<dbReference type="InterPro" id="IPR016032">
    <property type="entry name" value="Sig_transdc_resp-reg_C-effctor"/>
</dbReference>
<dbReference type="AlphaFoldDB" id="A0A930VJC7"/>
<proteinExistence type="predicted"/>
<dbReference type="PROSITE" id="PS50043">
    <property type="entry name" value="HTH_LUXR_2"/>
    <property type="match status" value="1"/>
</dbReference>
<dbReference type="InterPro" id="IPR003607">
    <property type="entry name" value="HD/PDEase_dom"/>
</dbReference>
<dbReference type="SUPFAM" id="SSF109604">
    <property type="entry name" value="HD-domain/PDEase-like"/>
    <property type="match status" value="1"/>
</dbReference>
<evidence type="ECO:0000313" key="3">
    <source>
        <dbReference type="EMBL" id="MBF4768639.1"/>
    </source>
</evidence>
<dbReference type="RefSeq" id="WP_194696789.1">
    <property type="nucleotide sequence ID" value="NZ_JADKPO010000015.1"/>
</dbReference>
<dbReference type="InterPro" id="IPR052020">
    <property type="entry name" value="Cyclic_di-GMP/3'3'-cGAMP_PDE"/>
</dbReference>
<dbReference type="Gene3D" id="1.10.10.10">
    <property type="entry name" value="Winged helix-like DNA-binding domain superfamily/Winged helix DNA-binding domain"/>
    <property type="match status" value="1"/>
</dbReference>
<dbReference type="Pfam" id="PF00196">
    <property type="entry name" value="GerE"/>
    <property type="match status" value="1"/>
</dbReference>
<dbReference type="SMART" id="SM00471">
    <property type="entry name" value="HDc"/>
    <property type="match status" value="1"/>
</dbReference>
<organism evidence="3 4">
    <name type="scientific">Nocardioides agariphilus</name>
    <dbReference type="NCBI Taxonomy" id="433664"/>
    <lineage>
        <taxon>Bacteria</taxon>
        <taxon>Bacillati</taxon>
        <taxon>Actinomycetota</taxon>
        <taxon>Actinomycetes</taxon>
        <taxon>Propionibacteriales</taxon>
        <taxon>Nocardioidaceae</taxon>
        <taxon>Nocardioides</taxon>
    </lineage>
</organism>
<dbReference type="Pfam" id="PF13487">
    <property type="entry name" value="HD_5"/>
    <property type="match status" value="1"/>
</dbReference>
<dbReference type="PANTHER" id="PTHR45228:SF1">
    <property type="entry name" value="CYCLIC DI-GMP PHOSPHODIESTERASE TM_0186"/>
    <property type="match status" value="1"/>
</dbReference>
<protein>
    <submittedName>
        <fullName evidence="3">HD domain-containing protein</fullName>
    </submittedName>
</protein>
<name>A0A930VJC7_9ACTN</name>
<dbReference type="GO" id="GO:0003677">
    <property type="term" value="F:DNA binding"/>
    <property type="evidence" value="ECO:0007669"/>
    <property type="project" value="InterPro"/>
</dbReference>
<comment type="caution">
    <text evidence="3">The sequence shown here is derived from an EMBL/GenBank/DDBJ whole genome shotgun (WGS) entry which is preliminary data.</text>
</comment>